<evidence type="ECO:0000256" key="3">
    <source>
        <dbReference type="ARBA" id="ARBA00007103"/>
    </source>
</evidence>
<name>A0A091ARV0_9GAMM</name>
<dbReference type="UniPathway" id="UPA00136">
    <property type="reaction ID" value="UER00200"/>
</dbReference>
<dbReference type="PROSITE" id="PS00901">
    <property type="entry name" value="CYS_SYNTHASE"/>
    <property type="match status" value="1"/>
</dbReference>
<dbReference type="SUPFAM" id="SSF53686">
    <property type="entry name" value="Tryptophan synthase beta subunit-like PLP-dependent enzymes"/>
    <property type="match status" value="1"/>
</dbReference>
<evidence type="ECO:0000256" key="12">
    <source>
        <dbReference type="RuleBase" id="RU003985"/>
    </source>
</evidence>
<dbReference type="AlphaFoldDB" id="A0A091ARV0"/>
<comment type="cofactor">
    <cofactor evidence="1 10 12">
        <name>pyridoxal 5'-phosphate</name>
        <dbReference type="ChEBI" id="CHEBI:597326"/>
    </cofactor>
</comment>
<evidence type="ECO:0000256" key="11">
    <source>
        <dbReference type="PIRSR" id="PIRSR605856-51"/>
    </source>
</evidence>
<dbReference type="InterPro" id="IPR050214">
    <property type="entry name" value="Cys_Synth/Cystath_Beta-Synth"/>
</dbReference>
<evidence type="ECO:0000256" key="2">
    <source>
        <dbReference type="ARBA" id="ARBA00004962"/>
    </source>
</evidence>
<dbReference type="InterPro" id="IPR001216">
    <property type="entry name" value="P-phosphate_BS"/>
</dbReference>
<comment type="similarity">
    <text evidence="3 12">Belongs to the cysteine synthase/cystathionine beta-synthase family.</text>
</comment>
<dbReference type="InterPro" id="IPR005856">
    <property type="entry name" value="Cys_synth"/>
</dbReference>
<dbReference type="InterPro" id="IPR036052">
    <property type="entry name" value="TrpB-like_PALP_sf"/>
</dbReference>
<dbReference type="eggNOG" id="COG0031">
    <property type="taxonomic scope" value="Bacteria"/>
</dbReference>
<dbReference type="NCBIfam" id="TIGR01136">
    <property type="entry name" value="cysKM"/>
    <property type="match status" value="1"/>
</dbReference>
<dbReference type="InterPro" id="IPR001926">
    <property type="entry name" value="TrpB-like_PALP"/>
</dbReference>
<feature type="binding site" evidence="10">
    <location>
        <begin position="193"/>
        <end position="197"/>
    </location>
    <ligand>
        <name>pyridoxal 5'-phosphate</name>
        <dbReference type="ChEBI" id="CHEBI:597326"/>
    </ligand>
</feature>
<organism evidence="14 15">
    <name type="scientific">Arenimonas metalli CF5-1</name>
    <dbReference type="NCBI Taxonomy" id="1384056"/>
    <lineage>
        <taxon>Bacteria</taxon>
        <taxon>Pseudomonadati</taxon>
        <taxon>Pseudomonadota</taxon>
        <taxon>Gammaproteobacteria</taxon>
        <taxon>Lysobacterales</taxon>
        <taxon>Lysobacteraceae</taxon>
        <taxon>Arenimonas</taxon>
    </lineage>
</organism>
<evidence type="ECO:0000256" key="6">
    <source>
        <dbReference type="ARBA" id="ARBA00022679"/>
    </source>
</evidence>
<keyword evidence="5 12" id="KW-0028">Amino-acid biosynthesis</keyword>
<dbReference type="EC" id="2.5.1.47" evidence="4 12"/>
<protein>
    <recommendedName>
        <fullName evidence="4 12">Cysteine synthase</fullName>
        <ecNumber evidence="4 12">2.5.1.47</ecNumber>
    </recommendedName>
</protein>
<dbReference type="Pfam" id="PF00291">
    <property type="entry name" value="PALP"/>
    <property type="match status" value="1"/>
</dbReference>
<dbReference type="NCBIfam" id="TIGR01139">
    <property type="entry name" value="cysK"/>
    <property type="match status" value="1"/>
</dbReference>
<dbReference type="Gene3D" id="3.40.50.1100">
    <property type="match status" value="2"/>
</dbReference>
<dbReference type="InterPro" id="IPR005859">
    <property type="entry name" value="CysK"/>
</dbReference>
<keyword evidence="15" id="KW-1185">Reference proteome</keyword>
<evidence type="ECO:0000256" key="5">
    <source>
        <dbReference type="ARBA" id="ARBA00022605"/>
    </source>
</evidence>
<proteinExistence type="inferred from homology"/>
<dbReference type="Proteomes" id="UP000029393">
    <property type="component" value="Unassembled WGS sequence"/>
</dbReference>
<evidence type="ECO:0000256" key="4">
    <source>
        <dbReference type="ARBA" id="ARBA00012681"/>
    </source>
</evidence>
<dbReference type="GO" id="GO:0004124">
    <property type="term" value="F:cysteine synthase activity"/>
    <property type="evidence" value="ECO:0007669"/>
    <property type="project" value="UniProtKB-UniRule"/>
</dbReference>
<evidence type="ECO:0000313" key="14">
    <source>
        <dbReference type="EMBL" id="KFN41877.1"/>
    </source>
</evidence>
<comment type="pathway">
    <text evidence="2">Amino-acid biosynthesis; L-cysteine biosynthesis; L-cysteine from L-serine: step 2/2.</text>
</comment>
<feature type="binding site" evidence="10">
    <location>
        <position position="89"/>
    </location>
    <ligand>
        <name>pyridoxal 5'-phosphate</name>
        <dbReference type="ChEBI" id="CHEBI:597326"/>
    </ligand>
</feature>
<dbReference type="FunFam" id="3.40.50.1100:FF:000006">
    <property type="entry name" value="Cysteine synthase"/>
    <property type="match status" value="1"/>
</dbReference>
<keyword evidence="7 10" id="KW-0663">Pyridoxal phosphate</keyword>
<dbReference type="GO" id="GO:0006535">
    <property type="term" value="P:cysteine biosynthetic process from serine"/>
    <property type="evidence" value="ECO:0007669"/>
    <property type="project" value="UniProtKB-UniRule"/>
</dbReference>
<dbReference type="PATRIC" id="fig|1384056.3.peg.2333"/>
<comment type="catalytic activity">
    <reaction evidence="9 12">
        <text>O-acetyl-L-serine + hydrogen sulfide = L-cysteine + acetate</text>
        <dbReference type="Rhea" id="RHEA:14829"/>
        <dbReference type="ChEBI" id="CHEBI:29919"/>
        <dbReference type="ChEBI" id="CHEBI:30089"/>
        <dbReference type="ChEBI" id="CHEBI:35235"/>
        <dbReference type="ChEBI" id="CHEBI:58340"/>
        <dbReference type="EC" id="2.5.1.47"/>
    </reaction>
</comment>
<feature type="modified residue" description="N6-(pyridoxal phosphate)lysine" evidence="11">
    <location>
        <position position="59"/>
    </location>
</feature>
<evidence type="ECO:0000313" key="15">
    <source>
        <dbReference type="Proteomes" id="UP000029393"/>
    </source>
</evidence>
<keyword evidence="6 12" id="KW-0808">Transferase</keyword>
<dbReference type="PANTHER" id="PTHR10314">
    <property type="entry name" value="CYSTATHIONINE BETA-SYNTHASE"/>
    <property type="match status" value="1"/>
</dbReference>
<evidence type="ECO:0000256" key="8">
    <source>
        <dbReference type="ARBA" id="ARBA00023192"/>
    </source>
</evidence>
<evidence type="ECO:0000256" key="9">
    <source>
        <dbReference type="ARBA" id="ARBA00047931"/>
    </source>
</evidence>
<feature type="domain" description="Tryptophan synthase beta chain-like PALP" evidence="13">
    <location>
        <begin position="24"/>
        <end position="307"/>
    </location>
</feature>
<evidence type="ECO:0000256" key="10">
    <source>
        <dbReference type="PIRSR" id="PIRSR605856-50"/>
    </source>
</evidence>
<reference evidence="14 15" key="1">
    <citation type="submission" date="2013-09" db="EMBL/GenBank/DDBJ databases">
        <title>Genome sequencing of Arenimonas metalli.</title>
        <authorList>
            <person name="Chen F."/>
            <person name="Wang G."/>
        </authorList>
    </citation>
    <scope>NUCLEOTIDE SEQUENCE [LARGE SCALE GENOMIC DNA]</scope>
    <source>
        <strain evidence="14 15">CF5-1</strain>
    </source>
</reference>
<gene>
    <name evidence="14" type="ORF">N787_04070</name>
</gene>
<keyword evidence="8 12" id="KW-0198">Cysteine biosynthesis</keyword>
<feature type="binding site" evidence="10">
    <location>
        <position position="281"/>
    </location>
    <ligand>
        <name>pyridoxal 5'-phosphate</name>
        <dbReference type="ChEBI" id="CHEBI:597326"/>
    </ligand>
</feature>
<evidence type="ECO:0000259" key="13">
    <source>
        <dbReference type="Pfam" id="PF00291"/>
    </source>
</evidence>
<dbReference type="STRING" id="1384056.N787_04070"/>
<dbReference type="CDD" id="cd01561">
    <property type="entry name" value="CBS_like"/>
    <property type="match status" value="1"/>
</dbReference>
<accession>A0A091ARV0</accession>
<sequence length="345" mass="37131">MAQPLELNLTPFLENAMAIYDSILDTIGRTPIVRLHRIAPAHVSLYVKVESFNPGGSVKDRLALAIILDAEQRGLLKPGQTVVEATSGNTGIALAMVCAARGYPFVAVMTETFSIERRKLMRAYGAKVILTPAAERGSGMVRKAAELAQKHGWFLARQFENEANPAYHRSTTGPEILSDFAGKRLDYFVTGWGTGGTLTGVGQVLKLARPGIQVVTSEPAGAQLLNGKDWAPHKIQGWTPDFVPAVLDRGLADQVRPVDDLTARDTARRLAAEEGVFVGLSAGATVAAALQVARDAPDGSVLLAMLPDTGERYLSTLLFEGVNEGSDEDWLAGLEDTPRRRVKTM</sequence>
<evidence type="ECO:0000256" key="7">
    <source>
        <dbReference type="ARBA" id="ARBA00022898"/>
    </source>
</evidence>
<evidence type="ECO:0000256" key="1">
    <source>
        <dbReference type="ARBA" id="ARBA00001933"/>
    </source>
</evidence>
<dbReference type="EMBL" id="AVCK01000055">
    <property type="protein sequence ID" value="KFN41877.1"/>
    <property type="molecule type" value="Genomic_DNA"/>
</dbReference>
<comment type="caution">
    <text evidence="14">The sequence shown here is derived from an EMBL/GenBank/DDBJ whole genome shotgun (WGS) entry which is preliminary data.</text>
</comment>